<feature type="region of interest" description="Disordered" evidence="9">
    <location>
        <begin position="200"/>
        <end position="241"/>
    </location>
</feature>
<gene>
    <name evidence="8" type="primary">MED6</name>
    <name evidence="10" type="ORF">HK103_003738</name>
</gene>
<name>A0AAD5UHH9_9FUNG</name>
<dbReference type="Pfam" id="PF04934">
    <property type="entry name" value="Med6"/>
    <property type="match status" value="1"/>
</dbReference>
<keyword evidence="4 8" id="KW-0805">Transcription regulation</keyword>
<evidence type="ECO:0000256" key="6">
    <source>
        <dbReference type="ARBA" id="ARBA00023242"/>
    </source>
</evidence>
<comment type="similarity">
    <text evidence="2 8">Belongs to the Mediator complex subunit 6 family.</text>
</comment>
<dbReference type="EMBL" id="JADGKB010000029">
    <property type="protein sequence ID" value="KAJ3258257.1"/>
    <property type="molecule type" value="Genomic_DNA"/>
</dbReference>
<dbReference type="Proteomes" id="UP001210925">
    <property type="component" value="Unassembled WGS sequence"/>
</dbReference>
<reference evidence="10" key="1">
    <citation type="submission" date="2020-05" db="EMBL/GenBank/DDBJ databases">
        <title>Phylogenomic resolution of chytrid fungi.</title>
        <authorList>
            <person name="Stajich J.E."/>
            <person name="Amses K."/>
            <person name="Simmons R."/>
            <person name="Seto K."/>
            <person name="Myers J."/>
            <person name="Bonds A."/>
            <person name="Quandt C.A."/>
            <person name="Barry K."/>
            <person name="Liu P."/>
            <person name="Grigoriev I."/>
            <person name="Longcore J.E."/>
            <person name="James T.Y."/>
        </authorList>
    </citation>
    <scope>NUCLEOTIDE SEQUENCE</scope>
    <source>
        <strain evidence="10">PLAUS21</strain>
    </source>
</reference>
<dbReference type="InterPro" id="IPR038566">
    <property type="entry name" value="Mediator_Med6_sf"/>
</dbReference>
<keyword evidence="11" id="KW-1185">Reference proteome</keyword>
<evidence type="ECO:0000256" key="2">
    <source>
        <dbReference type="ARBA" id="ARBA00007526"/>
    </source>
</evidence>
<evidence type="ECO:0000256" key="9">
    <source>
        <dbReference type="SAM" id="MobiDB-lite"/>
    </source>
</evidence>
<evidence type="ECO:0000256" key="8">
    <source>
        <dbReference type="RuleBase" id="RU364143"/>
    </source>
</evidence>
<dbReference type="GO" id="GO:0006357">
    <property type="term" value="P:regulation of transcription by RNA polymerase II"/>
    <property type="evidence" value="ECO:0007669"/>
    <property type="project" value="InterPro"/>
</dbReference>
<evidence type="ECO:0000256" key="1">
    <source>
        <dbReference type="ARBA" id="ARBA00004123"/>
    </source>
</evidence>
<evidence type="ECO:0000256" key="4">
    <source>
        <dbReference type="ARBA" id="ARBA00023015"/>
    </source>
</evidence>
<protein>
    <recommendedName>
        <fullName evidence="3 8">Mediator of RNA polymerase II transcription subunit 6</fullName>
    </recommendedName>
    <alternativeName>
        <fullName evidence="7 8">Mediator complex subunit 6</fullName>
    </alternativeName>
</protein>
<comment type="function">
    <text evidence="8">Component of the Mediator complex, a coactivator involved in the regulated transcription of nearly all RNA polymerase II-dependent genes. Mediator functions as a bridge to convey information from gene-specific regulatory proteins to the basal RNA polymerase II transcription machinery. Mediator is recruited to promoters by direct interactions with regulatory proteins and serves as a scaffold for the assembly of a functional preinitiation complex with RNA polymerase II and the general transcription factors.</text>
</comment>
<accession>A0AAD5UHH9</accession>
<dbReference type="GO" id="GO:0016592">
    <property type="term" value="C:mediator complex"/>
    <property type="evidence" value="ECO:0007669"/>
    <property type="project" value="InterPro"/>
</dbReference>
<evidence type="ECO:0000256" key="5">
    <source>
        <dbReference type="ARBA" id="ARBA00023163"/>
    </source>
</evidence>
<evidence type="ECO:0000256" key="7">
    <source>
        <dbReference type="ARBA" id="ARBA00031259"/>
    </source>
</evidence>
<comment type="caution">
    <text evidence="10">The sequence shown here is derived from an EMBL/GenBank/DDBJ whole genome shotgun (WGS) entry which is preliminary data.</text>
</comment>
<comment type="subcellular location">
    <subcellularLocation>
        <location evidence="1 8">Nucleus</location>
    </subcellularLocation>
</comment>
<comment type="subunit">
    <text evidence="8">Component of the Mediator complex.</text>
</comment>
<dbReference type="AlphaFoldDB" id="A0AAD5UHH9"/>
<keyword evidence="8" id="KW-0010">Activator</keyword>
<sequence length="241" mass="27780">MDEELTSVSFKDTAFLQAFGLHELNIIEYFSKSQFYDVSCIDEQLKMQARFNDLQVTQLDHTKMTGIKYDLWYFTYQPSYFVIKKSQIYSETRAELLAIYYVIEGTIYQAPSLSSVLTNRTMTSLFYLNKAFDVGTENSRFHPLQGYRWLSDEPELIDAANASDKNAKLSTVNDQRIAFEFQNQMDKIIVDTFKVEPVKEIQESPPPVVTPVEESAAEIKVKRKKKEAGVSKKKKDVSTPK</sequence>
<keyword evidence="6 8" id="KW-0539">Nucleus</keyword>
<proteinExistence type="inferred from homology"/>
<evidence type="ECO:0000256" key="3">
    <source>
        <dbReference type="ARBA" id="ARBA00020634"/>
    </source>
</evidence>
<evidence type="ECO:0000313" key="11">
    <source>
        <dbReference type="Proteomes" id="UP001210925"/>
    </source>
</evidence>
<organism evidence="10 11">
    <name type="scientific">Boothiomyces macroporosus</name>
    <dbReference type="NCBI Taxonomy" id="261099"/>
    <lineage>
        <taxon>Eukaryota</taxon>
        <taxon>Fungi</taxon>
        <taxon>Fungi incertae sedis</taxon>
        <taxon>Chytridiomycota</taxon>
        <taxon>Chytridiomycota incertae sedis</taxon>
        <taxon>Chytridiomycetes</taxon>
        <taxon>Rhizophydiales</taxon>
        <taxon>Terramycetaceae</taxon>
        <taxon>Boothiomyces</taxon>
    </lineage>
</organism>
<dbReference type="Gene3D" id="3.10.450.580">
    <property type="entry name" value="Mediator complex, subunit Med6"/>
    <property type="match status" value="1"/>
</dbReference>
<evidence type="ECO:0000313" key="10">
    <source>
        <dbReference type="EMBL" id="KAJ3258257.1"/>
    </source>
</evidence>
<feature type="compositionally biased region" description="Basic residues" evidence="9">
    <location>
        <begin position="221"/>
        <end position="235"/>
    </location>
</feature>
<dbReference type="InterPro" id="IPR007018">
    <property type="entry name" value="Mediator_Med6"/>
</dbReference>
<dbReference type="PANTHER" id="PTHR13104">
    <property type="entry name" value="MED-6-RELATED"/>
    <property type="match status" value="1"/>
</dbReference>
<dbReference type="GO" id="GO:0003712">
    <property type="term" value="F:transcription coregulator activity"/>
    <property type="evidence" value="ECO:0007669"/>
    <property type="project" value="InterPro"/>
</dbReference>
<keyword evidence="5 8" id="KW-0804">Transcription</keyword>